<dbReference type="InterPro" id="IPR002563">
    <property type="entry name" value="Flavin_Rdtase-like_dom"/>
</dbReference>
<evidence type="ECO:0000259" key="3">
    <source>
        <dbReference type="SMART" id="SM00903"/>
    </source>
</evidence>
<keyword evidence="2" id="KW-0560">Oxidoreductase</keyword>
<dbReference type="SUPFAM" id="SSF50475">
    <property type="entry name" value="FMN-binding split barrel"/>
    <property type="match status" value="1"/>
</dbReference>
<protein>
    <submittedName>
        <fullName evidence="4">Flavin reductase (DIM6/NTAB) family NADH-FMN oxidoreductase RutF</fullName>
    </submittedName>
</protein>
<dbReference type="InterPro" id="IPR050268">
    <property type="entry name" value="NADH-dep_flavin_reductase"/>
</dbReference>
<dbReference type="Pfam" id="PF01613">
    <property type="entry name" value="Flavin_Reduct"/>
    <property type="match status" value="1"/>
</dbReference>
<dbReference type="PANTHER" id="PTHR30466:SF11">
    <property type="entry name" value="FLAVIN-DEPENDENT MONOOXYGENASE, REDUCTASE SUBUNIT HSAB"/>
    <property type="match status" value="1"/>
</dbReference>
<evidence type="ECO:0000313" key="5">
    <source>
        <dbReference type="Proteomes" id="UP000271683"/>
    </source>
</evidence>
<dbReference type="PANTHER" id="PTHR30466">
    <property type="entry name" value="FLAVIN REDUCTASE"/>
    <property type="match status" value="1"/>
</dbReference>
<gene>
    <name evidence="4" type="ORF">EDD30_4257</name>
</gene>
<proteinExistence type="inferred from homology"/>
<evidence type="ECO:0000256" key="2">
    <source>
        <dbReference type="ARBA" id="ARBA00023002"/>
    </source>
</evidence>
<accession>A0A3N1GMA0</accession>
<comment type="similarity">
    <text evidence="1">Belongs to the non-flavoprotein flavin reductase family.</text>
</comment>
<dbReference type="EMBL" id="RJKL01000001">
    <property type="protein sequence ID" value="ROP31358.1"/>
    <property type="molecule type" value="Genomic_DNA"/>
</dbReference>
<sequence length="173" mass="18795">MIQQDEVRFRAVLGHYTTGVAVIAGLAESGPVGLAVNSFTAVSLRPLLVSFCVSHSSSSWRMVRHGGRFSVNVLSEHQRELCQRMATPAQDKFEGVDWFLSAQGIPGLSGAIARLECTTDVVYPAGDHDIVIAAVDNLEADEGPNGPLVFYRGDYGRFSPFERSPICQLRPDS</sequence>
<feature type="domain" description="Flavin reductase like" evidence="3">
    <location>
        <begin position="13"/>
        <end position="157"/>
    </location>
</feature>
<comment type="caution">
    <text evidence="4">The sequence shown here is derived from an EMBL/GenBank/DDBJ whole genome shotgun (WGS) entry which is preliminary data.</text>
</comment>
<dbReference type="GO" id="GO:0010181">
    <property type="term" value="F:FMN binding"/>
    <property type="evidence" value="ECO:0007669"/>
    <property type="project" value="InterPro"/>
</dbReference>
<reference evidence="4 5" key="1">
    <citation type="submission" date="2018-11" db="EMBL/GenBank/DDBJ databases">
        <title>Sequencing the genomes of 1000 actinobacteria strains.</title>
        <authorList>
            <person name="Klenk H.-P."/>
        </authorList>
    </citation>
    <scope>NUCLEOTIDE SEQUENCE [LARGE SCALE GENOMIC DNA]</scope>
    <source>
        <strain evidence="4 5">DSM 43634</strain>
    </source>
</reference>
<dbReference type="OrthoDB" id="9792858at2"/>
<dbReference type="RefSeq" id="WP_123678434.1">
    <property type="nucleotide sequence ID" value="NZ_RJKL01000001.1"/>
</dbReference>
<dbReference type="Gene3D" id="2.30.110.10">
    <property type="entry name" value="Electron Transport, Fmn-binding Protein, Chain A"/>
    <property type="match status" value="1"/>
</dbReference>
<evidence type="ECO:0000256" key="1">
    <source>
        <dbReference type="ARBA" id="ARBA00008898"/>
    </source>
</evidence>
<organism evidence="4 5">
    <name type="scientific">Couchioplanes caeruleus</name>
    <dbReference type="NCBI Taxonomy" id="56438"/>
    <lineage>
        <taxon>Bacteria</taxon>
        <taxon>Bacillati</taxon>
        <taxon>Actinomycetota</taxon>
        <taxon>Actinomycetes</taxon>
        <taxon>Micromonosporales</taxon>
        <taxon>Micromonosporaceae</taxon>
        <taxon>Couchioplanes</taxon>
    </lineage>
</organism>
<name>A0A3N1GMA0_9ACTN</name>
<dbReference type="InterPro" id="IPR012349">
    <property type="entry name" value="Split_barrel_FMN-bd"/>
</dbReference>
<dbReference type="AlphaFoldDB" id="A0A3N1GMA0"/>
<dbReference type="Proteomes" id="UP000271683">
    <property type="component" value="Unassembled WGS sequence"/>
</dbReference>
<evidence type="ECO:0000313" key="4">
    <source>
        <dbReference type="EMBL" id="ROP31358.1"/>
    </source>
</evidence>
<dbReference type="GO" id="GO:0042602">
    <property type="term" value="F:riboflavin reductase (NADPH) activity"/>
    <property type="evidence" value="ECO:0007669"/>
    <property type="project" value="TreeGrafter"/>
</dbReference>
<dbReference type="SMART" id="SM00903">
    <property type="entry name" value="Flavin_Reduct"/>
    <property type="match status" value="1"/>
</dbReference>